<dbReference type="PANTHER" id="PTHR31465">
    <property type="entry name" value="PROTEIN RTA1-RELATED"/>
    <property type="match status" value="1"/>
</dbReference>
<dbReference type="GO" id="GO:0016020">
    <property type="term" value="C:membrane"/>
    <property type="evidence" value="ECO:0007669"/>
    <property type="project" value="UniProtKB-SubCell"/>
</dbReference>
<feature type="transmembrane region" description="Helical" evidence="5">
    <location>
        <begin position="238"/>
        <end position="258"/>
    </location>
</feature>
<feature type="transmembrane region" description="Helical" evidence="5">
    <location>
        <begin position="157"/>
        <end position="182"/>
    </location>
</feature>
<dbReference type="AlphaFoldDB" id="A0A6A6E013"/>
<evidence type="ECO:0000256" key="1">
    <source>
        <dbReference type="ARBA" id="ARBA00004141"/>
    </source>
</evidence>
<keyword evidence="3 5" id="KW-1133">Transmembrane helix</keyword>
<reference evidence="6" key="1">
    <citation type="journal article" date="2020" name="Stud. Mycol.">
        <title>101 Dothideomycetes genomes: a test case for predicting lifestyles and emergence of pathogens.</title>
        <authorList>
            <person name="Haridas S."/>
            <person name="Albert R."/>
            <person name="Binder M."/>
            <person name="Bloem J."/>
            <person name="Labutti K."/>
            <person name="Salamov A."/>
            <person name="Andreopoulos B."/>
            <person name="Baker S."/>
            <person name="Barry K."/>
            <person name="Bills G."/>
            <person name="Bluhm B."/>
            <person name="Cannon C."/>
            <person name="Castanera R."/>
            <person name="Culley D."/>
            <person name="Daum C."/>
            <person name="Ezra D."/>
            <person name="Gonzalez J."/>
            <person name="Henrissat B."/>
            <person name="Kuo A."/>
            <person name="Liang C."/>
            <person name="Lipzen A."/>
            <person name="Lutzoni F."/>
            <person name="Magnuson J."/>
            <person name="Mondo S."/>
            <person name="Nolan M."/>
            <person name="Ohm R."/>
            <person name="Pangilinan J."/>
            <person name="Park H.-J."/>
            <person name="Ramirez L."/>
            <person name="Alfaro M."/>
            <person name="Sun H."/>
            <person name="Tritt A."/>
            <person name="Yoshinaga Y."/>
            <person name="Zwiers L.-H."/>
            <person name="Turgeon B."/>
            <person name="Goodwin S."/>
            <person name="Spatafora J."/>
            <person name="Crous P."/>
            <person name="Grigoriev I."/>
        </authorList>
    </citation>
    <scope>NUCLEOTIDE SEQUENCE</scope>
    <source>
        <strain evidence="6">CBS 207.26</strain>
    </source>
</reference>
<keyword evidence="2 5" id="KW-0812">Transmembrane</keyword>
<protein>
    <submittedName>
        <fullName evidence="6">RTA1-domain-containing protein</fullName>
    </submittedName>
</protein>
<dbReference type="PANTHER" id="PTHR31465:SF17">
    <property type="entry name" value="DOMAIN PROTEIN, PUTATIVE (AFU_ORTHOLOGUE AFUA_5G09900)-RELATED"/>
    <property type="match status" value="1"/>
</dbReference>
<evidence type="ECO:0000256" key="5">
    <source>
        <dbReference type="SAM" id="Phobius"/>
    </source>
</evidence>
<feature type="transmembrane region" description="Helical" evidence="5">
    <location>
        <begin position="125"/>
        <end position="145"/>
    </location>
</feature>
<name>A0A6A6E013_9PEZI</name>
<proteinExistence type="predicted"/>
<dbReference type="EMBL" id="ML994640">
    <property type="protein sequence ID" value="KAF2184002.1"/>
    <property type="molecule type" value="Genomic_DNA"/>
</dbReference>
<evidence type="ECO:0000256" key="4">
    <source>
        <dbReference type="ARBA" id="ARBA00023136"/>
    </source>
</evidence>
<feature type="transmembrane region" description="Helical" evidence="5">
    <location>
        <begin position="24"/>
        <end position="43"/>
    </location>
</feature>
<feature type="transmembrane region" description="Helical" evidence="5">
    <location>
        <begin position="203"/>
        <end position="223"/>
    </location>
</feature>
<feature type="transmembrane region" description="Helical" evidence="5">
    <location>
        <begin position="50"/>
        <end position="70"/>
    </location>
</feature>
<keyword evidence="7" id="KW-1185">Reference proteome</keyword>
<evidence type="ECO:0000256" key="3">
    <source>
        <dbReference type="ARBA" id="ARBA00022989"/>
    </source>
</evidence>
<accession>A0A6A6E013</accession>
<gene>
    <name evidence="6" type="ORF">K469DRAFT_751353</name>
</gene>
<organism evidence="6 7">
    <name type="scientific">Zopfia rhizophila CBS 207.26</name>
    <dbReference type="NCBI Taxonomy" id="1314779"/>
    <lineage>
        <taxon>Eukaryota</taxon>
        <taxon>Fungi</taxon>
        <taxon>Dikarya</taxon>
        <taxon>Ascomycota</taxon>
        <taxon>Pezizomycotina</taxon>
        <taxon>Dothideomycetes</taxon>
        <taxon>Dothideomycetes incertae sedis</taxon>
        <taxon>Zopfiaceae</taxon>
        <taxon>Zopfia</taxon>
    </lineage>
</organism>
<comment type="subcellular location">
    <subcellularLocation>
        <location evidence="1">Membrane</location>
        <topology evidence="1">Multi-pass membrane protein</topology>
    </subcellularLocation>
</comment>
<sequence>MSTHSLDSRGIANFDLYPYVPSAAAGWTFVVLFGIVAVVHLAFMITLRSWFFIPFILGCIGEAGGYYGRAWSHQNIRNGTPYLIQMMLTLGSAPLLAGTVYMTLGRFIRGLDAEEHAPISSRKITKPYVFIDVASFVCQIFGSAAQASGAEGARKGMLIVVGGLGIQLFAFVCFIGMGTIFHRKLNREPTATSSRPHVNWRRHMWTLYAVSTLILVRTIFRFIEFAVGADGSLYKTEALIYVFDASLLFATTVCLALVHPGMLLRSIRKADVMPLSDNDKSVVPLNQYGE</sequence>
<keyword evidence="4 5" id="KW-0472">Membrane</keyword>
<dbReference type="OrthoDB" id="3358017at2759"/>
<evidence type="ECO:0000313" key="7">
    <source>
        <dbReference type="Proteomes" id="UP000800200"/>
    </source>
</evidence>
<evidence type="ECO:0000256" key="2">
    <source>
        <dbReference type="ARBA" id="ARBA00022692"/>
    </source>
</evidence>
<dbReference type="InterPro" id="IPR007568">
    <property type="entry name" value="RTA1"/>
</dbReference>
<evidence type="ECO:0000313" key="6">
    <source>
        <dbReference type="EMBL" id="KAF2184002.1"/>
    </source>
</evidence>
<dbReference type="Proteomes" id="UP000800200">
    <property type="component" value="Unassembled WGS sequence"/>
</dbReference>
<feature type="transmembrane region" description="Helical" evidence="5">
    <location>
        <begin position="82"/>
        <end position="104"/>
    </location>
</feature>
<dbReference type="Pfam" id="PF04479">
    <property type="entry name" value="RTA1"/>
    <property type="match status" value="1"/>
</dbReference>